<comment type="similarity">
    <text evidence="1 6">Belongs to the methyltransferase superfamily. PrmA family.</text>
</comment>
<evidence type="ECO:0000313" key="7">
    <source>
        <dbReference type="EMBL" id="MBC5788362.1"/>
    </source>
</evidence>
<keyword evidence="2 6" id="KW-0963">Cytoplasm</keyword>
<gene>
    <name evidence="6 7" type="primary">prmA</name>
    <name evidence="7" type="ORF">H8Z77_10140</name>
</gene>
<comment type="function">
    <text evidence="6">Methylates ribosomal protein L11.</text>
</comment>
<dbReference type="GO" id="GO:0032259">
    <property type="term" value="P:methylation"/>
    <property type="evidence" value="ECO:0007669"/>
    <property type="project" value="UniProtKB-KW"/>
</dbReference>
<feature type="binding site" evidence="6">
    <location>
        <position position="243"/>
    </location>
    <ligand>
        <name>S-adenosyl-L-methionine</name>
        <dbReference type="ChEBI" id="CHEBI:59789"/>
    </ligand>
</feature>
<keyword evidence="4 6" id="KW-0808">Transferase</keyword>
<evidence type="ECO:0000256" key="6">
    <source>
        <dbReference type="HAMAP-Rule" id="MF_00735"/>
    </source>
</evidence>
<accession>A0ABR7ITA3</accession>
<reference evidence="7 8" key="1">
    <citation type="submission" date="2020-08" db="EMBL/GenBank/DDBJ databases">
        <title>Genome public.</title>
        <authorList>
            <person name="Liu C."/>
            <person name="Sun Q."/>
        </authorList>
    </citation>
    <scope>NUCLEOTIDE SEQUENCE [LARGE SCALE GENOMIC DNA]</scope>
    <source>
        <strain evidence="7 8">NSJ-27</strain>
    </source>
</reference>
<feature type="binding site" evidence="6">
    <location>
        <position position="178"/>
    </location>
    <ligand>
        <name>S-adenosyl-L-methionine</name>
        <dbReference type="ChEBI" id="CHEBI:59789"/>
    </ligand>
</feature>
<dbReference type="RefSeq" id="WP_186996927.1">
    <property type="nucleotide sequence ID" value="NZ_JACOQK010000001.1"/>
</dbReference>
<dbReference type="NCBIfam" id="TIGR00406">
    <property type="entry name" value="prmA"/>
    <property type="match status" value="1"/>
</dbReference>
<keyword evidence="8" id="KW-1185">Reference proteome</keyword>
<evidence type="ECO:0000313" key="8">
    <source>
        <dbReference type="Proteomes" id="UP000649151"/>
    </source>
</evidence>
<keyword evidence="3 6" id="KW-0489">Methyltransferase</keyword>
<dbReference type="Proteomes" id="UP000649151">
    <property type="component" value="Unassembled WGS sequence"/>
</dbReference>
<dbReference type="PANTHER" id="PTHR43648:SF1">
    <property type="entry name" value="ELECTRON TRANSFER FLAVOPROTEIN BETA SUBUNIT LYSINE METHYLTRANSFERASE"/>
    <property type="match status" value="1"/>
</dbReference>
<dbReference type="HAMAP" id="MF_00735">
    <property type="entry name" value="Methyltr_PrmA"/>
    <property type="match status" value="1"/>
</dbReference>
<dbReference type="SUPFAM" id="SSF53335">
    <property type="entry name" value="S-adenosyl-L-methionine-dependent methyltransferases"/>
    <property type="match status" value="1"/>
</dbReference>
<proteinExistence type="inferred from homology"/>
<comment type="caution">
    <text evidence="7">The sequence shown here is derived from an EMBL/GenBank/DDBJ whole genome shotgun (WGS) entry which is preliminary data.</text>
</comment>
<dbReference type="Pfam" id="PF06325">
    <property type="entry name" value="PrmA"/>
    <property type="match status" value="1"/>
</dbReference>
<evidence type="ECO:0000256" key="5">
    <source>
        <dbReference type="ARBA" id="ARBA00022691"/>
    </source>
</evidence>
<dbReference type="GO" id="GO:0008168">
    <property type="term" value="F:methyltransferase activity"/>
    <property type="evidence" value="ECO:0007669"/>
    <property type="project" value="UniProtKB-KW"/>
</dbReference>
<sequence length="306" mass="34236">MENWTAIHIQIPCELVDQAAAITQMVVPYGIYIEDYTNLEEQVEQIAHIDLIDEDLLKKDRTKAIIHVYIDPTQNPMEAVSFLRERFESEAIPYQIDTEGVKEEDWATAWQKYYHTIRVGSHLVVCPEWEECDLQQGDIKVTLNPGMAFGTGTHETTRLCMELLEQHITPDSKMLDIGCGSGILAITAMLLGAKSAVGVDIDELAVKVAYENADLNGIKDQVTFVCGDLTDKISGTYDVICANIVADVIIKLCDTVTDFMHQDTVLLCSGIIDQREDDVVMALQQANLQILEIKRENGWVAISCKK</sequence>
<evidence type="ECO:0000256" key="3">
    <source>
        <dbReference type="ARBA" id="ARBA00022603"/>
    </source>
</evidence>
<organism evidence="7 8">
    <name type="scientific">Clostridium facile</name>
    <dbReference type="NCBI Taxonomy" id="2763035"/>
    <lineage>
        <taxon>Bacteria</taxon>
        <taxon>Bacillati</taxon>
        <taxon>Bacillota</taxon>
        <taxon>Clostridia</taxon>
        <taxon>Eubacteriales</taxon>
        <taxon>Clostridiaceae</taxon>
        <taxon>Clostridium</taxon>
    </lineage>
</organism>
<comment type="catalytic activity">
    <reaction evidence="6">
        <text>L-lysyl-[protein] + 3 S-adenosyl-L-methionine = N(6),N(6),N(6)-trimethyl-L-lysyl-[protein] + 3 S-adenosyl-L-homocysteine + 3 H(+)</text>
        <dbReference type="Rhea" id="RHEA:54192"/>
        <dbReference type="Rhea" id="RHEA-COMP:9752"/>
        <dbReference type="Rhea" id="RHEA-COMP:13826"/>
        <dbReference type="ChEBI" id="CHEBI:15378"/>
        <dbReference type="ChEBI" id="CHEBI:29969"/>
        <dbReference type="ChEBI" id="CHEBI:57856"/>
        <dbReference type="ChEBI" id="CHEBI:59789"/>
        <dbReference type="ChEBI" id="CHEBI:61961"/>
    </reaction>
</comment>
<dbReference type="InterPro" id="IPR004498">
    <property type="entry name" value="Ribosomal_PrmA_MeTrfase"/>
</dbReference>
<dbReference type="PANTHER" id="PTHR43648">
    <property type="entry name" value="ELECTRON TRANSFER FLAVOPROTEIN BETA SUBUNIT LYSINE METHYLTRANSFERASE"/>
    <property type="match status" value="1"/>
</dbReference>
<dbReference type="CDD" id="cd02440">
    <property type="entry name" value="AdoMet_MTases"/>
    <property type="match status" value="1"/>
</dbReference>
<dbReference type="EMBL" id="JACOQK010000001">
    <property type="protein sequence ID" value="MBC5788362.1"/>
    <property type="molecule type" value="Genomic_DNA"/>
</dbReference>
<dbReference type="GO" id="GO:0005840">
    <property type="term" value="C:ribosome"/>
    <property type="evidence" value="ECO:0007669"/>
    <property type="project" value="UniProtKB-KW"/>
</dbReference>
<evidence type="ECO:0000256" key="4">
    <source>
        <dbReference type="ARBA" id="ARBA00022679"/>
    </source>
</evidence>
<dbReference type="EC" id="2.1.1.-" evidence="6"/>
<feature type="binding site" evidence="6">
    <location>
        <position position="200"/>
    </location>
    <ligand>
        <name>S-adenosyl-L-methionine</name>
        <dbReference type="ChEBI" id="CHEBI:59789"/>
    </ligand>
</feature>
<name>A0ABR7ITA3_9CLOT</name>
<keyword evidence="7" id="KW-0689">Ribosomal protein</keyword>
<protein>
    <recommendedName>
        <fullName evidence="6">Ribosomal protein L11 methyltransferase</fullName>
        <shortName evidence="6">L11 Mtase</shortName>
        <ecNumber evidence="6">2.1.1.-</ecNumber>
    </recommendedName>
</protein>
<evidence type="ECO:0000256" key="2">
    <source>
        <dbReference type="ARBA" id="ARBA00022490"/>
    </source>
</evidence>
<feature type="binding site" evidence="6">
    <location>
        <position position="157"/>
    </location>
    <ligand>
        <name>S-adenosyl-L-methionine</name>
        <dbReference type="ChEBI" id="CHEBI:59789"/>
    </ligand>
</feature>
<dbReference type="Gene3D" id="3.40.50.150">
    <property type="entry name" value="Vaccinia Virus protein VP39"/>
    <property type="match status" value="1"/>
</dbReference>
<comment type="subcellular location">
    <subcellularLocation>
        <location evidence="6">Cytoplasm</location>
    </subcellularLocation>
</comment>
<dbReference type="PIRSF" id="PIRSF000401">
    <property type="entry name" value="RPL11_MTase"/>
    <property type="match status" value="1"/>
</dbReference>
<keyword evidence="5 6" id="KW-0949">S-adenosyl-L-methionine</keyword>
<dbReference type="InterPro" id="IPR029063">
    <property type="entry name" value="SAM-dependent_MTases_sf"/>
</dbReference>
<evidence type="ECO:0000256" key="1">
    <source>
        <dbReference type="ARBA" id="ARBA00009741"/>
    </source>
</evidence>
<dbReference type="InterPro" id="IPR050078">
    <property type="entry name" value="Ribosomal_L11_MeTrfase_PrmA"/>
</dbReference>
<keyword evidence="7" id="KW-0687">Ribonucleoprotein</keyword>